<accession>L8WGV8</accession>
<dbReference type="EMBL" id="AFRT01004544">
    <property type="protein sequence ID" value="ELU36018.1"/>
    <property type="molecule type" value="Genomic_DNA"/>
</dbReference>
<sequence>MGSDEFRMLLYILCTTHGYRVSLSLDTIGRSSTHESAHLFPVSLISDQSQFAIFLHLWAYGLPGPYTDFPTIIFQVRLREISRLHNIGRSRIIHPAANSGHNAFRSVSFHEFIDRRHDWRYYESTSRKHHYEVIIGLTT</sequence>
<dbReference type="HOGENOM" id="CLU_1846465_0_0_1"/>
<protein>
    <submittedName>
        <fullName evidence="1">Uncharacterized protein</fullName>
    </submittedName>
</protein>
<evidence type="ECO:0000313" key="2">
    <source>
        <dbReference type="Proteomes" id="UP000011668"/>
    </source>
</evidence>
<name>L8WGV8_THACA</name>
<evidence type="ECO:0000313" key="1">
    <source>
        <dbReference type="EMBL" id="ELU36018.1"/>
    </source>
</evidence>
<organism evidence="1 2">
    <name type="scientific">Thanatephorus cucumeris (strain AG1-IA)</name>
    <name type="common">Rice sheath blight fungus</name>
    <name type="synonym">Rhizoctonia solani</name>
    <dbReference type="NCBI Taxonomy" id="983506"/>
    <lineage>
        <taxon>Eukaryota</taxon>
        <taxon>Fungi</taxon>
        <taxon>Dikarya</taxon>
        <taxon>Basidiomycota</taxon>
        <taxon>Agaricomycotina</taxon>
        <taxon>Agaricomycetes</taxon>
        <taxon>Cantharellales</taxon>
        <taxon>Ceratobasidiaceae</taxon>
        <taxon>Rhizoctonia</taxon>
        <taxon>Rhizoctonia solani AG-1</taxon>
    </lineage>
</organism>
<reference evidence="1 2" key="1">
    <citation type="journal article" date="2013" name="Nat. Commun.">
        <title>The evolution and pathogenic mechanisms of the rice sheath blight pathogen.</title>
        <authorList>
            <person name="Zheng A."/>
            <person name="Lin R."/>
            <person name="Xu L."/>
            <person name="Qin P."/>
            <person name="Tang C."/>
            <person name="Ai P."/>
            <person name="Zhang D."/>
            <person name="Liu Y."/>
            <person name="Sun Z."/>
            <person name="Feng H."/>
            <person name="Wang Y."/>
            <person name="Chen Y."/>
            <person name="Liang X."/>
            <person name="Fu R."/>
            <person name="Li Q."/>
            <person name="Zhang J."/>
            <person name="Yu X."/>
            <person name="Xie Z."/>
            <person name="Ding L."/>
            <person name="Guan P."/>
            <person name="Tang J."/>
            <person name="Liang Y."/>
            <person name="Wang S."/>
            <person name="Deng Q."/>
            <person name="Li S."/>
            <person name="Zhu J."/>
            <person name="Wang L."/>
            <person name="Liu H."/>
            <person name="Li P."/>
        </authorList>
    </citation>
    <scope>NUCLEOTIDE SEQUENCE [LARGE SCALE GENOMIC DNA]</scope>
    <source>
        <strain evidence="2">AG-1 IA</strain>
    </source>
</reference>
<comment type="caution">
    <text evidence="1">The sequence shown here is derived from an EMBL/GenBank/DDBJ whole genome shotgun (WGS) entry which is preliminary data.</text>
</comment>
<proteinExistence type="predicted"/>
<dbReference type="Proteomes" id="UP000011668">
    <property type="component" value="Unassembled WGS sequence"/>
</dbReference>
<dbReference type="AlphaFoldDB" id="L8WGV8"/>
<keyword evidence="2" id="KW-1185">Reference proteome</keyword>
<gene>
    <name evidence="1" type="ORF">AG1IA_09952</name>
</gene>